<name>A0A2P5HGC0_DIAHE</name>
<dbReference type="STRING" id="158607.A0A2P5HGC0"/>
<dbReference type="InParanoid" id="A0A2P5HGC0"/>
<dbReference type="Proteomes" id="UP000094444">
    <property type="component" value="Unassembled WGS sequence"/>
</dbReference>
<evidence type="ECO:0000256" key="2">
    <source>
        <dbReference type="ARBA" id="ARBA00022692"/>
    </source>
</evidence>
<evidence type="ECO:0000256" key="3">
    <source>
        <dbReference type="ARBA" id="ARBA00022989"/>
    </source>
</evidence>
<dbReference type="Pfam" id="PF20684">
    <property type="entry name" value="Fung_rhodopsin"/>
    <property type="match status" value="1"/>
</dbReference>
<dbReference type="PANTHER" id="PTHR33048">
    <property type="entry name" value="PTH11-LIKE INTEGRAL MEMBRANE PROTEIN (AFU_ORTHOLOGUE AFUA_5G11245)"/>
    <property type="match status" value="1"/>
</dbReference>
<dbReference type="PANTHER" id="PTHR33048:SF42">
    <property type="entry name" value="INTEGRAL MEMBRANE PROTEIN"/>
    <property type="match status" value="1"/>
</dbReference>
<organism evidence="9 10">
    <name type="scientific">Diaporthe helianthi</name>
    <dbReference type="NCBI Taxonomy" id="158607"/>
    <lineage>
        <taxon>Eukaryota</taxon>
        <taxon>Fungi</taxon>
        <taxon>Dikarya</taxon>
        <taxon>Ascomycota</taxon>
        <taxon>Pezizomycotina</taxon>
        <taxon>Sordariomycetes</taxon>
        <taxon>Sordariomycetidae</taxon>
        <taxon>Diaporthales</taxon>
        <taxon>Diaporthaceae</taxon>
        <taxon>Diaporthe</taxon>
    </lineage>
</organism>
<evidence type="ECO:0000313" key="10">
    <source>
        <dbReference type="Proteomes" id="UP000094444"/>
    </source>
</evidence>
<keyword evidence="2 7" id="KW-0812">Transmembrane</keyword>
<dbReference type="OrthoDB" id="5417887at2759"/>
<protein>
    <recommendedName>
        <fullName evidence="8">Rhodopsin domain-containing protein</fullName>
    </recommendedName>
</protein>
<dbReference type="GO" id="GO:0016020">
    <property type="term" value="C:membrane"/>
    <property type="evidence" value="ECO:0007669"/>
    <property type="project" value="UniProtKB-SubCell"/>
</dbReference>
<accession>A0A2P5HGC0</accession>
<feature type="transmembrane region" description="Helical" evidence="7">
    <location>
        <begin position="202"/>
        <end position="226"/>
    </location>
</feature>
<evidence type="ECO:0000313" key="9">
    <source>
        <dbReference type="EMBL" id="POS69293.1"/>
    </source>
</evidence>
<reference evidence="9" key="1">
    <citation type="submission" date="2017-09" db="EMBL/GenBank/DDBJ databases">
        <title>Polyketide synthases of a Diaporthe helianthi virulent isolate.</title>
        <authorList>
            <person name="Baroncelli R."/>
        </authorList>
    </citation>
    <scope>NUCLEOTIDE SEQUENCE [LARGE SCALE GENOMIC DNA]</scope>
    <source>
        <strain evidence="9">7/96</strain>
    </source>
</reference>
<feature type="transmembrane region" description="Helical" evidence="7">
    <location>
        <begin position="165"/>
        <end position="182"/>
    </location>
</feature>
<evidence type="ECO:0000256" key="4">
    <source>
        <dbReference type="ARBA" id="ARBA00023136"/>
    </source>
</evidence>
<comment type="caution">
    <text evidence="9">The sequence shown here is derived from an EMBL/GenBank/DDBJ whole genome shotgun (WGS) entry which is preliminary data.</text>
</comment>
<comment type="similarity">
    <text evidence="5">Belongs to the SAT4 family.</text>
</comment>
<keyword evidence="3 7" id="KW-1133">Transmembrane helix</keyword>
<evidence type="ECO:0000256" key="6">
    <source>
        <dbReference type="SAM" id="MobiDB-lite"/>
    </source>
</evidence>
<comment type="subcellular location">
    <subcellularLocation>
        <location evidence="1">Membrane</location>
        <topology evidence="1">Multi-pass membrane protein</topology>
    </subcellularLocation>
</comment>
<sequence>MDRGQYTLVTVLSGGEHVTVTVVVNLGVGKHINEIDAANLPALHTLSRVGSSISILACALAKTSWALTMLRICETTRDCMRIMIWFLLVSVNILMDVGIILNFLECDGSGLTVSPSLMRLCWSNLIAADYNLFSAAWSGVADIVLVLMAWKIILPMQMRANDKMGVAIAMGLGLVSGAMSLAKTANVLLMAKSDYTYEVTNLIVWIAAEISTLVMAASMPFIRLFVKDKFSTLQLNMNGAQGGREQLQGKTTSSIPTTVGSSRLA</sequence>
<dbReference type="InterPro" id="IPR049326">
    <property type="entry name" value="Rhodopsin_dom_fungi"/>
</dbReference>
<feature type="transmembrane region" description="Helical" evidence="7">
    <location>
        <begin position="82"/>
        <end position="104"/>
    </location>
</feature>
<feature type="transmembrane region" description="Helical" evidence="7">
    <location>
        <begin position="132"/>
        <end position="153"/>
    </location>
</feature>
<feature type="compositionally biased region" description="Polar residues" evidence="6">
    <location>
        <begin position="248"/>
        <end position="265"/>
    </location>
</feature>
<evidence type="ECO:0000256" key="5">
    <source>
        <dbReference type="ARBA" id="ARBA00038359"/>
    </source>
</evidence>
<feature type="domain" description="Rhodopsin" evidence="8">
    <location>
        <begin position="18"/>
        <end position="226"/>
    </location>
</feature>
<dbReference type="AlphaFoldDB" id="A0A2P5HGC0"/>
<gene>
    <name evidence="9" type="ORF">DHEL01_v212314</name>
</gene>
<feature type="region of interest" description="Disordered" evidence="6">
    <location>
        <begin position="241"/>
        <end position="265"/>
    </location>
</feature>
<evidence type="ECO:0000256" key="7">
    <source>
        <dbReference type="SAM" id="Phobius"/>
    </source>
</evidence>
<evidence type="ECO:0000256" key="1">
    <source>
        <dbReference type="ARBA" id="ARBA00004141"/>
    </source>
</evidence>
<evidence type="ECO:0000259" key="8">
    <source>
        <dbReference type="Pfam" id="PF20684"/>
    </source>
</evidence>
<proteinExistence type="inferred from homology"/>
<dbReference type="InterPro" id="IPR052337">
    <property type="entry name" value="SAT4-like"/>
</dbReference>
<keyword evidence="10" id="KW-1185">Reference proteome</keyword>
<keyword evidence="4 7" id="KW-0472">Membrane</keyword>
<dbReference type="EMBL" id="MAVT02002445">
    <property type="protein sequence ID" value="POS69293.1"/>
    <property type="molecule type" value="Genomic_DNA"/>
</dbReference>